<evidence type="ECO:0000313" key="3">
    <source>
        <dbReference type="Proteomes" id="UP001304650"/>
    </source>
</evidence>
<accession>A0AA96LM88</accession>
<dbReference type="EMBL" id="CP130319">
    <property type="protein sequence ID" value="WNR43677.1"/>
    <property type="molecule type" value="Genomic_DNA"/>
</dbReference>
<keyword evidence="1" id="KW-1133">Transmembrane helix</keyword>
<dbReference type="RefSeq" id="WP_314798288.1">
    <property type="nucleotide sequence ID" value="NZ_CP130319.1"/>
</dbReference>
<organism evidence="2 3">
    <name type="scientific">Paenibacillus roseopurpureus</name>
    <dbReference type="NCBI Taxonomy" id="2918901"/>
    <lineage>
        <taxon>Bacteria</taxon>
        <taxon>Bacillati</taxon>
        <taxon>Bacillota</taxon>
        <taxon>Bacilli</taxon>
        <taxon>Bacillales</taxon>
        <taxon>Paenibacillaceae</taxon>
        <taxon>Paenibacillus</taxon>
    </lineage>
</organism>
<dbReference type="AlphaFoldDB" id="A0AA96LM88"/>
<keyword evidence="3" id="KW-1185">Reference proteome</keyword>
<keyword evidence="1" id="KW-0472">Membrane</keyword>
<feature type="transmembrane region" description="Helical" evidence="1">
    <location>
        <begin position="106"/>
        <end position="125"/>
    </location>
</feature>
<dbReference type="Proteomes" id="UP001304650">
    <property type="component" value="Chromosome"/>
</dbReference>
<feature type="transmembrane region" description="Helical" evidence="1">
    <location>
        <begin position="79"/>
        <end position="99"/>
    </location>
</feature>
<dbReference type="KEGG" id="proo:MJB10_21630"/>
<feature type="transmembrane region" description="Helical" evidence="1">
    <location>
        <begin position="18"/>
        <end position="37"/>
    </location>
</feature>
<sequence length="171" mass="19639">MKNDSISTFTKGELDMEILVLPVLGLCFYLYLSVRSIVNDYKLNKSKTIKMIITGLVYFLLMLILIIKPLYNPKIIRDLHVMIIPPLLIVLIISTICFISRKFIGFTLLMFGLVFFFNQIHSSILDLKKDDVGAAGWAAVFFIILITIFTVLAILIDYGFNKLKNRRKEIL</sequence>
<evidence type="ECO:0000313" key="2">
    <source>
        <dbReference type="EMBL" id="WNR43677.1"/>
    </source>
</evidence>
<proteinExistence type="predicted"/>
<evidence type="ECO:0000256" key="1">
    <source>
        <dbReference type="SAM" id="Phobius"/>
    </source>
</evidence>
<reference evidence="2" key="1">
    <citation type="submission" date="2022-02" db="EMBL/GenBank/DDBJ databases">
        <title>Paenibacillus sp. MBLB1832 Whole Genome Shotgun Sequencing.</title>
        <authorList>
            <person name="Hwang C.Y."/>
            <person name="Cho E.-S."/>
            <person name="Seo M.-J."/>
        </authorList>
    </citation>
    <scope>NUCLEOTIDE SEQUENCE</scope>
    <source>
        <strain evidence="2">MBLB1832</strain>
    </source>
</reference>
<protein>
    <submittedName>
        <fullName evidence="2">Uncharacterized protein</fullName>
    </submittedName>
</protein>
<feature type="transmembrane region" description="Helical" evidence="1">
    <location>
        <begin position="49"/>
        <end position="67"/>
    </location>
</feature>
<feature type="transmembrane region" description="Helical" evidence="1">
    <location>
        <begin position="137"/>
        <end position="160"/>
    </location>
</feature>
<gene>
    <name evidence="2" type="ORF">MJB10_21630</name>
</gene>
<keyword evidence="1" id="KW-0812">Transmembrane</keyword>
<name>A0AA96LM88_9BACL</name>